<dbReference type="EMBL" id="JAMQBK010000021">
    <property type="protein sequence ID" value="MCM2370383.1"/>
    <property type="molecule type" value="Genomic_DNA"/>
</dbReference>
<dbReference type="RefSeq" id="WP_250928051.1">
    <property type="nucleotide sequence ID" value="NZ_JAMQBK010000021.1"/>
</dbReference>
<protein>
    <submittedName>
        <fullName evidence="1">Uncharacterized protein</fullName>
    </submittedName>
</protein>
<accession>A0ABT0U0K9</accession>
<dbReference type="Proteomes" id="UP001202961">
    <property type="component" value="Unassembled WGS sequence"/>
</dbReference>
<name>A0ABT0U0K9_9BACT</name>
<keyword evidence="2" id="KW-1185">Reference proteome</keyword>
<evidence type="ECO:0000313" key="1">
    <source>
        <dbReference type="EMBL" id="MCM2370383.1"/>
    </source>
</evidence>
<organism evidence="1 2">
    <name type="scientific">Aporhodopirellula aestuarii</name>
    <dbReference type="NCBI Taxonomy" id="2950107"/>
    <lineage>
        <taxon>Bacteria</taxon>
        <taxon>Pseudomonadati</taxon>
        <taxon>Planctomycetota</taxon>
        <taxon>Planctomycetia</taxon>
        <taxon>Pirellulales</taxon>
        <taxon>Pirellulaceae</taxon>
        <taxon>Aporhodopirellula</taxon>
    </lineage>
</organism>
<evidence type="ECO:0000313" key="2">
    <source>
        <dbReference type="Proteomes" id="UP001202961"/>
    </source>
</evidence>
<reference evidence="1 2" key="1">
    <citation type="journal article" date="2022" name="Syst. Appl. Microbiol.">
        <title>Rhodopirellula aestuarii sp. nov., a novel member of the genus Rhodopirellula isolated from brackish sediments collected in the Tagus River estuary, Portugal.</title>
        <authorList>
            <person name="Vitorino I.R."/>
            <person name="Klimek D."/>
            <person name="Calusinska M."/>
            <person name="Lobo-da-Cunha A."/>
            <person name="Vasconcelos V."/>
            <person name="Lage O.M."/>
        </authorList>
    </citation>
    <scope>NUCLEOTIDE SEQUENCE [LARGE SCALE GENOMIC DNA]</scope>
    <source>
        <strain evidence="1 2">ICT_H3.1</strain>
    </source>
</reference>
<gene>
    <name evidence="1" type="ORF">NB063_07070</name>
</gene>
<comment type="caution">
    <text evidence="1">The sequence shown here is derived from an EMBL/GenBank/DDBJ whole genome shotgun (WGS) entry which is preliminary data.</text>
</comment>
<sequence length="286" mass="32553">MFLQKCQVCYTKNSRVLDFDLKGIKRMTIEGRRGTPKQYYTKVKRIDGKLKKEYVGRLSDPCVGILVREERLRKATAAARVVEINAEVEKAKQTEAHFIKIVQTSRCWKVLLRIINLQPATAETLPMSTPLSSELPKLHLLSETCRLANQGDEAAAAKLNQWINAAPELFSKATDALELARETLVRDLAGESAETEALLRSKLQRDADELINSMEDDPLIRHYAETVILAKMDLVRCEFAGLRSNLSISVRRYWEGALTRAQLRWIKLNKAFRQAVAERARATREK</sequence>
<proteinExistence type="predicted"/>